<evidence type="ECO:0000313" key="2">
    <source>
        <dbReference type="EMBL" id="MDB6178871.1"/>
    </source>
</evidence>
<reference evidence="2" key="1">
    <citation type="submission" date="2022-12" db="EMBL/GenBank/DDBJ databases">
        <title>Paracoccus onchidii sp. nov., isolated from a marine invertebrate from the South China Sea.</title>
        <authorList>
            <person name="Xu S."/>
            <person name="Liu Z."/>
            <person name="Xu Y."/>
        </authorList>
    </citation>
    <scope>NUCLEOTIDE SEQUENCE</scope>
    <source>
        <strain evidence="2">Z330</strain>
    </source>
</reference>
<comment type="caution">
    <text evidence="2">The sequence shown here is derived from an EMBL/GenBank/DDBJ whole genome shotgun (WGS) entry which is preliminary data.</text>
</comment>
<dbReference type="Pfam" id="PF01882">
    <property type="entry name" value="DUF58"/>
    <property type="match status" value="1"/>
</dbReference>
<dbReference type="EMBL" id="JAQBIE010000021">
    <property type="protein sequence ID" value="MDB6178871.1"/>
    <property type="molecule type" value="Genomic_DNA"/>
</dbReference>
<name>A0ABT4ZHP0_9RHOB</name>
<dbReference type="InterPro" id="IPR002881">
    <property type="entry name" value="DUF58"/>
</dbReference>
<organism evidence="2 3">
    <name type="scientific">Paracoccus onchidii</name>
    <dbReference type="NCBI Taxonomy" id="3017813"/>
    <lineage>
        <taxon>Bacteria</taxon>
        <taxon>Pseudomonadati</taxon>
        <taxon>Pseudomonadota</taxon>
        <taxon>Alphaproteobacteria</taxon>
        <taxon>Rhodobacterales</taxon>
        <taxon>Paracoccaceae</taxon>
        <taxon>Paracoccus</taxon>
    </lineage>
</organism>
<dbReference type="RefSeq" id="WP_271889984.1">
    <property type="nucleotide sequence ID" value="NZ_JAQBIE010000021.1"/>
</dbReference>
<dbReference type="PANTHER" id="PTHR33608:SF6">
    <property type="entry name" value="BLL2464 PROTEIN"/>
    <property type="match status" value="1"/>
</dbReference>
<dbReference type="PANTHER" id="PTHR33608">
    <property type="entry name" value="BLL2464 PROTEIN"/>
    <property type="match status" value="1"/>
</dbReference>
<keyword evidence="3" id="KW-1185">Reference proteome</keyword>
<gene>
    <name evidence="2" type="ORF">PAF17_15350</name>
</gene>
<feature type="domain" description="DUF58" evidence="1">
    <location>
        <begin position="52"/>
        <end position="250"/>
    </location>
</feature>
<accession>A0ABT4ZHP0</accession>
<evidence type="ECO:0000259" key="1">
    <source>
        <dbReference type="Pfam" id="PF01882"/>
    </source>
</evidence>
<proteinExistence type="predicted"/>
<sequence length="289" mass="31525">MTATSADLRARAEEASAALPGLILSAERLAAMVAPGTHGLRRAGTGEDFWQYRPAGTGDTARAIDWRRSARSDTQFVRDREAQSAQTVKLWVSTGKGMAYGGSQSRPTKAQRAQVLALAMAMVLLRGGEKVGLLGHPARQGRFQAGFLARSLASAPIADEDSDAPAPDDLRPNQRLIIISDFLSDCDWVEPLLTRAAGLGVSGVLVQVLDPDEESFPFQGAVAFRSLAGQQRHDSRDAAGLRDEYLMRLARRRDWLRSHAELAGWYFNHHGTDQAPAHLLGWLYQILGR</sequence>
<dbReference type="Proteomes" id="UP001165641">
    <property type="component" value="Unassembled WGS sequence"/>
</dbReference>
<evidence type="ECO:0000313" key="3">
    <source>
        <dbReference type="Proteomes" id="UP001165641"/>
    </source>
</evidence>
<protein>
    <submittedName>
        <fullName evidence="2">DUF58 domain-containing protein</fullName>
    </submittedName>
</protein>